<comment type="caution">
    <text evidence="2">The sequence shown here is derived from an EMBL/GenBank/DDBJ whole genome shotgun (WGS) entry which is preliminary data.</text>
</comment>
<dbReference type="AlphaFoldDB" id="A0A9D9ERM3"/>
<gene>
    <name evidence="2" type="ORF">IAC06_03000</name>
</gene>
<reference evidence="2" key="1">
    <citation type="submission" date="2020-10" db="EMBL/GenBank/DDBJ databases">
        <authorList>
            <person name="Gilroy R."/>
        </authorList>
    </citation>
    <scope>NUCLEOTIDE SEQUENCE</scope>
    <source>
        <strain evidence="2">B1-20833</strain>
    </source>
</reference>
<organism evidence="2 3">
    <name type="scientific">Candidatus Cryptobacteroides intestinavium</name>
    <dbReference type="NCBI Taxonomy" id="2840766"/>
    <lineage>
        <taxon>Bacteria</taxon>
        <taxon>Pseudomonadati</taxon>
        <taxon>Bacteroidota</taxon>
        <taxon>Bacteroidia</taxon>
        <taxon>Bacteroidales</taxon>
        <taxon>Candidatus Cryptobacteroides</taxon>
    </lineage>
</organism>
<protein>
    <recommendedName>
        <fullName evidence="4">Lipoprotein</fullName>
    </recommendedName>
</protein>
<evidence type="ECO:0000313" key="3">
    <source>
        <dbReference type="Proteomes" id="UP000823661"/>
    </source>
</evidence>
<dbReference type="PANTHER" id="PTHR41339">
    <property type="entry name" value="LIPL48"/>
    <property type="match status" value="1"/>
</dbReference>
<evidence type="ECO:0000256" key="1">
    <source>
        <dbReference type="SAM" id="SignalP"/>
    </source>
</evidence>
<feature type="signal peptide" evidence="1">
    <location>
        <begin position="1"/>
        <end position="19"/>
    </location>
</feature>
<name>A0A9D9ERM3_9BACT</name>
<dbReference type="PROSITE" id="PS51257">
    <property type="entry name" value="PROKAR_LIPOPROTEIN"/>
    <property type="match status" value="1"/>
</dbReference>
<keyword evidence="1" id="KW-0732">Signal</keyword>
<dbReference type="InterPro" id="IPR011050">
    <property type="entry name" value="Pectin_lyase_fold/virulence"/>
</dbReference>
<reference evidence="2" key="2">
    <citation type="journal article" date="2021" name="PeerJ">
        <title>Extensive microbial diversity within the chicken gut microbiome revealed by metagenomics and culture.</title>
        <authorList>
            <person name="Gilroy R."/>
            <person name="Ravi A."/>
            <person name="Getino M."/>
            <person name="Pursley I."/>
            <person name="Horton D.L."/>
            <person name="Alikhan N.F."/>
            <person name="Baker D."/>
            <person name="Gharbi K."/>
            <person name="Hall N."/>
            <person name="Watson M."/>
            <person name="Adriaenssens E.M."/>
            <person name="Foster-Nyarko E."/>
            <person name="Jarju S."/>
            <person name="Secka A."/>
            <person name="Antonio M."/>
            <person name="Oren A."/>
            <person name="Chaudhuri R.R."/>
            <person name="La Ragione R."/>
            <person name="Hildebrand F."/>
            <person name="Pallen M.J."/>
        </authorList>
    </citation>
    <scope>NUCLEOTIDE SEQUENCE</scope>
    <source>
        <strain evidence="2">B1-20833</strain>
    </source>
</reference>
<evidence type="ECO:0000313" key="2">
    <source>
        <dbReference type="EMBL" id="MBO8451838.1"/>
    </source>
</evidence>
<dbReference type="EMBL" id="JADIMI010000024">
    <property type="protein sequence ID" value="MBO8451838.1"/>
    <property type="molecule type" value="Genomic_DNA"/>
</dbReference>
<dbReference type="Proteomes" id="UP000823661">
    <property type="component" value="Unassembled WGS sequence"/>
</dbReference>
<sequence>MKRFNYFSSILMMVSFSMAFTACNKNGTTPDGPGAEDLSGIVTEDLVLEANQTYYLSGSLQVKAPATLTIREGARLVARNNGEVIYILIEQGAKIDAQGTAQNPVVMTAEKESEGAWGGLHICGKAHTNLGAEGGMSEIGNAPYGGNDDDDNSGILRYVRLEYTGYAFDSEHESNGISLYGVGSGTTISYVQTYVGSDDGIEFFGGSVNVDHCVVVNCTDDSFDWTEGWNGTAHHLVAYQSDPTCDCLMECDNNGDNETAEPFSHPDLSYVTLIGNGSEENSRGIRLRAGTEVSLDNAVITGKPHTINVETAHTQSSLADGTSVLTNITMTGDFRNENESASYDSDDFLAATGNSIVESVEVSDRFYTPGKGAFETSSNWTSGWTR</sequence>
<feature type="chain" id="PRO_5038824152" description="Lipoprotein" evidence="1">
    <location>
        <begin position="20"/>
        <end position="386"/>
    </location>
</feature>
<evidence type="ECO:0008006" key="4">
    <source>
        <dbReference type="Google" id="ProtNLM"/>
    </source>
</evidence>
<dbReference type="SUPFAM" id="SSF51126">
    <property type="entry name" value="Pectin lyase-like"/>
    <property type="match status" value="1"/>
</dbReference>
<proteinExistence type="predicted"/>
<dbReference type="PANTHER" id="PTHR41339:SF1">
    <property type="entry name" value="SECRETED PROTEIN"/>
    <property type="match status" value="1"/>
</dbReference>
<accession>A0A9D9ERM3</accession>